<evidence type="ECO:0000256" key="2">
    <source>
        <dbReference type="SAM" id="SignalP"/>
    </source>
</evidence>
<dbReference type="Pfam" id="PF01464">
    <property type="entry name" value="SLT"/>
    <property type="match status" value="1"/>
</dbReference>
<dbReference type="OrthoDB" id="5945995at2"/>
<evidence type="ECO:0000313" key="5">
    <source>
        <dbReference type="Proteomes" id="UP000220034"/>
    </source>
</evidence>
<feature type="signal peptide" evidence="2">
    <location>
        <begin position="1"/>
        <end position="18"/>
    </location>
</feature>
<evidence type="ECO:0000259" key="3">
    <source>
        <dbReference type="Pfam" id="PF01464"/>
    </source>
</evidence>
<dbReference type="Proteomes" id="UP000220034">
    <property type="component" value="Unassembled WGS sequence"/>
</dbReference>
<dbReference type="InterPro" id="IPR023346">
    <property type="entry name" value="Lysozyme-like_dom_sf"/>
</dbReference>
<evidence type="ECO:0000313" key="4">
    <source>
        <dbReference type="EMBL" id="SOH95103.1"/>
    </source>
</evidence>
<feature type="chain" id="PRO_5013265535" evidence="2">
    <location>
        <begin position="19"/>
        <end position="204"/>
    </location>
</feature>
<protein>
    <submittedName>
        <fullName evidence="4">Transglycosylase SLT domain-containing protein</fullName>
    </submittedName>
</protein>
<comment type="similarity">
    <text evidence="1">Belongs to the virb1 family.</text>
</comment>
<keyword evidence="5" id="KW-1185">Reference proteome</keyword>
<accession>A0A2C9CV61</accession>
<dbReference type="InterPro" id="IPR008258">
    <property type="entry name" value="Transglycosylase_SLT_dom_1"/>
</dbReference>
<dbReference type="AlphaFoldDB" id="A0A2C9CV61"/>
<dbReference type="SUPFAM" id="SSF53955">
    <property type="entry name" value="Lysozyme-like"/>
    <property type="match status" value="1"/>
</dbReference>
<dbReference type="EMBL" id="OCTN01000007">
    <property type="protein sequence ID" value="SOH95103.1"/>
    <property type="molecule type" value="Genomic_DNA"/>
</dbReference>
<gene>
    <name evidence="4" type="ORF">SAMN06273572_107124</name>
</gene>
<reference evidence="5" key="1">
    <citation type="submission" date="2017-09" db="EMBL/GenBank/DDBJ databases">
        <authorList>
            <person name="Varghese N."/>
            <person name="Submissions S."/>
        </authorList>
    </citation>
    <scope>NUCLEOTIDE SEQUENCE [LARGE SCALE GENOMIC DNA]</scope>
    <source>
        <strain evidence="5">C7</strain>
    </source>
</reference>
<sequence length="204" mass="22871">MKPRYIMAFLMLAGPVHADATLCDVAANHAARDQHIPIDVMRAITLTETGRPRDGELRPWPWTVNLEGAGHWFDTRQQAQSFAEDALSQGQTSFDVGCFQLNWRWHGDAFDSVAAMFDPTANAEYAAKYLNEHFETFGDWSRAAGRYHSGTPEFSERYIARFDEIRGNLPDAGLEPAQNTASVFYLTRATGPLLTRAAGPLHRR</sequence>
<evidence type="ECO:0000256" key="1">
    <source>
        <dbReference type="ARBA" id="ARBA00009387"/>
    </source>
</evidence>
<proteinExistence type="inferred from homology"/>
<dbReference type="RefSeq" id="WP_097931288.1">
    <property type="nucleotide sequence ID" value="NZ_OCTN01000007.1"/>
</dbReference>
<feature type="domain" description="Transglycosylase SLT" evidence="3">
    <location>
        <begin position="82"/>
        <end position="152"/>
    </location>
</feature>
<dbReference type="Gene3D" id="1.10.530.10">
    <property type="match status" value="1"/>
</dbReference>
<name>A0A2C9CV61_9RHOB</name>
<keyword evidence="2" id="KW-0732">Signal</keyword>
<organism evidence="4 5">
    <name type="scientific">Pontivivens marinum</name>
    <dbReference type="NCBI Taxonomy" id="1690039"/>
    <lineage>
        <taxon>Bacteria</taxon>
        <taxon>Pseudomonadati</taxon>
        <taxon>Pseudomonadota</taxon>
        <taxon>Alphaproteobacteria</taxon>
        <taxon>Rhodobacterales</taxon>
        <taxon>Paracoccaceae</taxon>
        <taxon>Pontivivens</taxon>
    </lineage>
</organism>